<feature type="compositionally biased region" description="Polar residues" evidence="1">
    <location>
        <begin position="322"/>
        <end position="332"/>
    </location>
</feature>
<comment type="caution">
    <text evidence="2">The sequence shown here is derived from an EMBL/GenBank/DDBJ whole genome shotgun (WGS) entry which is preliminary data.</text>
</comment>
<accession>A0AA39GPM8</accession>
<gene>
    <name evidence="2" type="ORF">NLU13_0753</name>
</gene>
<evidence type="ECO:0000256" key="1">
    <source>
        <dbReference type="SAM" id="MobiDB-lite"/>
    </source>
</evidence>
<feature type="compositionally biased region" description="Polar residues" evidence="1">
    <location>
        <begin position="290"/>
        <end position="301"/>
    </location>
</feature>
<feature type="region of interest" description="Disordered" evidence="1">
    <location>
        <begin position="113"/>
        <end position="136"/>
    </location>
</feature>
<keyword evidence="3" id="KW-1185">Reference proteome</keyword>
<evidence type="ECO:0000313" key="3">
    <source>
        <dbReference type="Proteomes" id="UP001175261"/>
    </source>
</evidence>
<proteinExistence type="predicted"/>
<organism evidence="2 3">
    <name type="scientific">Sarocladium strictum</name>
    <name type="common">Black bundle disease fungus</name>
    <name type="synonym">Acremonium strictum</name>
    <dbReference type="NCBI Taxonomy" id="5046"/>
    <lineage>
        <taxon>Eukaryota</taxon>
        <taxon>Fungi</taxon>
        <taxon>Dikarya</taxon>
        <taxon>Ascomycota</taxon>
        <taxon>Pezizomycotina</taxon>
        <taxon>Sordariomycetes</taxon>
        <taxon>Hypocreomycetidae</taxon>
        <taxon>Hypocreales</taxon>
        <taxon>Sarocladiaceae</taxon>
        <taxon>Sarocladium</taxon>
    </lineage>
</organism>
<reference evidence="2" key="1">
    <citation type="submission" date="2022-10" db="EMBL/GenBank/DDBJ databases">
        <title>Determination and structural analysis of whole genome sequence of Sarocladium strictum F4-1.</title>
        <authorList>
            <person name="Hu L."/>
            <person name="Jiang Y."/>
        </authorList>
    </citation>
    <scope>NUCLEOTIDE SEQUENCE</scope>
    <source>
        <strain evidence="2">F4-1</strain>
    </source>
</reference>
<name>A0AA39GPM8_SARSR</name>
<protein>
    <submittedName>
        <fullName evidence="2">Uncharacterized protein</fullName>
    </submittedName>
</protein>
<dbReference type="AlphaFoldDB" id="A0AA39GPM8"/>
<dbReference type="Proteomes" id="UP001175261">
    <property type="component" value="Unassembled WGS sequence"/>
</dbReference>
<feature type="region of interest" description="Disordered" evidence="1">
    <location>
        <begin position="229"/>
        <end position="392"/>
    </location>
</feature>
<evidence type="ECO:0000313" key="2">
    <source>
        <dbReference type="EMBL" id="KAK0391252.1"/>
    </source>
</evidence>
<sequence length="392" mass="42394">MPIPLAAKGAAVAVTVAVAAAIALYESPELRRYADDLRRRIAIAVNGVSDGFRPQQSREPVFNRPEDASGFLLSRRGEGAEPGVEADEETRRRQREELMYWNSVMLEKQRKEAAQGKPDAIEGGENRPAVKHRGSSFDDFLTKDKNTNAEQGAFVFNSGADTKRETEGLRHRGEVNRGLATALLANPFADEFGIGNDELVDQQTAEVIKGRDEILSDIYSATTRDHEDSFAEAKEEPVPALIDISEEPVSRTESAASHIDYDMAEAGPTTPRSEDQEEAYASIQAWAQDAAQNQSAPTPSFYSPLPVTPMAPVSEPEVISEGQLTPTDSMSIIGSGEDYTANEAQAAREAGTSEGGRPYDVLSESEGMLTPASWSEIGSVVSDTEGPTPMRS</sequence>
<dbReference type="EMBL" id="JAPDFR010000001">
    <property type="protein sequence ID" value="KAK0391252.1"/>
    <property type="molecule type" value="Genomic_DNA"/>
</dbReference>